<dbReference type="AlphaFoldDB" id="A0A2H0W742"/>
<evidence type="ECO:0000313" key="6">
    <source>
        <dbReference type="Proteomes" id="UP000231382"/>
    </source>
</evidence>
<reference evidence="6" key="1">
    <citation type="submission" date="2017-09" db="EMBL/GenBank/DDBJ databases">
        <title>Depth-based differentiation of microbial function through sediment-hosted aquifers and enrichment of novel symbionts in the deep terrestrial subsurface.</title>
        <authorList>
            <person name="Probst A.J."/>
            <person name="Ladd B."/>
            <person name="Jarett J.K."/>
            <person name="Geller-Mcgrath D.E."/>
            <person name="Sieber C.M.K."/>
            <person name="Emerson J.B."/>
            <person name="Anantharaman K."/>
            <person name="Thomas B.C."/>
            <person name="Malmstrom R."/>
            <person name="Stieglmeier M."/>
            <person name="Klingl A."/>
            <person name="Woyke T."/>
            <person name="Ryan C.M."/>
            <person name="Banfield J.F."/>
        </authorList>
    </citation>
    <scope>NUCLEOTIDE SEQUENCE [LARGE SCALE GENOMIC DNA]</scope>
</reference>
<evidence type="ECO:0000259" key="4">
    <source>
        <dbReference type="PROSITE" id="PS50893"/>
    </source>
</evidence>
<keyword evidence="2" id="KW-0547">Nucleotide-binding</keyword>
<keyword evidence="1" id="KW-0813">Transport</keyword>
<dbReference type="GO" id="GO:0016887">
    <property type="term" value="F:ATP hydrolysis activity"/>
    <property type="evidence" value="ECO:0007669"/>
    <property type="project" value="InterPro"/>
</dbReference>
<dbReference type="InterPro" id="IPR015854">
    <property type="entry name" value="ABC_transpr_LolD-like"/>
</dbReference>
<dbReference type="GO" id="GO:0098796">
    <property type="term" value="C:membrane protein complex"/>
    <property type="evidence" value="ECO:0007669"/>
    <property type="project" value="UniProtKB-ARBA"/>
</dbReference>
<dbReference type="PROSITE" id="PS00211">
    <property type="entry name" value="ABC_TRANSPORTER_1"/>
    <property type="match status" value="1"/>
</dbReference>
<sequence length="220" mass="23881">MIELKNVTRSYELGGEKIFALDHVNLKIDKGDFIAITGPSGAGKSTLANVIGGLDVVDQGEVLVDETNIARLDDATLSNYRNKKIGFIFQSYNLQPMYTALENVMVPLILAGISAAERKKRALECLKAVGLEDRIEHKPSQLSGGQRQRVCIARAIANNPETIIADEPTGNLDSKKGGEIVSLLKKLNSEAGITLIVITHDPAVAREAKRIITIHDGRLK</sequence>
<dbReference type="PANTHER" id="PTHR24220:SF86">
    <property type="entry name" value="ABC TRANSPORTER ABCH.1"/>
    <property type="match status" value="1"/>
</dbReference>
<dbReference type="InterPro" id="IPR003593">
    <property type="entry name" value="AAA+_ATPase"/>
</dbReference>
<organism evidence="5 6">
    <name type="scientific">Candidatus Berkelbacteria bacterium CG10_big_fil_rev_8_21_14_0_10_43_13</name>
    <dbReference type="NCBI Taxonomy" id="1974514"/>
    <lineage>
        <taxon>Bacteria</taxon>
        <taxon>Candidatus Berkelbacteria</taxon>
    </lineage>
</organism>
<dbReference type="FunFam" id="3.40.50.300:FF:000032">
    <property type="entry name" value="Export ABC transporter ATP-binding protein"/>
    <property type="match status" value="1"/>
</dbReference>
<dbReference type="Proteomes" id="UP000231382">
    <property type="component" value="Unassembled WGS sequence"/>
</dbReference>
<dbReference type="PANTHER" id="PTHR24220">
    <property type="entry name" value="IMPORT ATP-BINDING PROTEIN"/>
    <property type="match status" value="1"/>
</dbReference>
<evidence type="ECO:0000256" key="2">
    <source>
        <dbReference type="ARBA" id="ARBA00022741"/>
    </source>
</evidence>
<protein>
    <recommendedName>
        <fullName evidence="4">ABC transporter domain-containing protein</fullName>
    </recommendedName>
</protein>
<dbReference type="EMBL" id="PEZW01000008">
    <property type="protein sequence ID" value="PIS07902.1"/>
    <property type="molecule type" value="Genomic_DNA"/>
</dbReference>
<dbReference type="InterPro" id="IPR003439">
    <property type="entry name" value="ABC_transporter-like_ATP-bd"/>
</dbReference>
<dbReference type="InterPro" id="IPR017871">
    <property type="entry name" value="ABC_transporter-like_CS"/>
</dbReference>
<dbReference type="CDD" id="cd03255">
    <property type="entry name" value="ABC_MJ0796_LolCDE_FtsE"/>
    <property type="match status" value="1"/>
</dbReference>
<proteinExistence type="predicted"/>
<feature type="domain" description="ABC transporter" evidence="4">
    <location>
        <begin position="2"/>
        <end position="220"/>
    </location>
</feature>
<dbReference type="InterPro" id="IPR027417">
    <property type="entry name" value="P-loop_NTPase"/>
</dbReference>
<dbReference type="GO" id="GO:0005886">
    <property type="term" value="C:plasma membrane"/>
    <property type="evidence" value="ECO:0007669"/>
    <property type="project" value="TreeGrafter"/>
</dbReference>
<name>A0A2H0W742_9BACT</name>
<keyword evidence="3" id="KW-0067">ATP-binding</keyword>
<dbReference type="Gene3D" id="3.40.50.300">
    <property type="entry name" value="P-loop containing nucleotide triphosphate hydrolases"/>
    <property type="match status" value="1"/>
</dbReference>
<evidence type="ECO:0000256" key="3">
    <source>
        <dbReference type="ARBA" id="ARBA00022840"/>
    </source>
</evidence>
<dbReference type="GO" id="GO:0022857">
    <property type="term" value="F:transmembrane transporter activity"/>
    <property type="evidence" value="ECO:0007669"/>
    <property type="project" value="UniProtKB-ARBA"/>
</dbReference>
<gene>
    <name evidence="5" type="ORF">COT78_00945</name>
</gene>
<dbReference type="SUPFAM" id="SSF52540">
    <property type="entry name" value="P-loop containing nucleoside triphosphate hydrolases"/>
    <property type="match status" value="1"/>
</dbReference>
<dbReference type="Pfam" id="PF00005">
    <property type="entry name" value="ABC_tran"/>
    <property type="match status" value="1"/>
</dbReference>
<comment type="caution">
    <text evidence="5">The sequence shown here is derived from an EMBL/GenBank/DDBJ whole genome shotgun (WGS) entry which is preliminary data.</text>
</comment>
<evidence type="ECO:0000313" key="5">
    <source>
        <dbReference type="EMBL" id="PIS07902.1"/>
    </source>
</evidence>
<dbReference type="PROSITE" id="PS50893">
    <property type="entry name" value="ABC_TRANSPORTER_2"/>
    <property type="match status" value="1"/>
</dbReference>
<dbReference type="SMART" id="SM00382">
    <property type="entry name" value="AAA"/>
    <property type="match status" value="1"/>
</dbReference>
<accession>A0A2H0W742</accession>
<dbReference type="InterPro" id="IPR017911">
    <property type="entry name" value="MacB-like_ATP-bd"/>
</dbReference>
<dbReference type="GO" id="GO:0005524">
    <property type="term" value="F:ATP binding"/>
    <property type="evidence" value="ECO:0007669"/>
    <property type="project" value="UniProtKB-KW"/>
</dbReference>
<evidence type="ECO:0000256" key="1">
    <source>
        <dbReference type="ARBA" id="ARBA00022448"/>
    </source>
</evidence>